<dbReference type="Proteomes" id="UP000604046">
    <property type="component" value="Unassembled WGS sequence"/>
</dbReference>
<reference evidence="1" key="1">
    <citation type="submission" date="2021-02" db="EMBL/GenBank/DDBJ databases">
        <authorList>
            <person name="Dougan E. K."/>
            <person name="Rhodes N."/>
            <person name="Thang M."/>
            <person name="Chan C."/>
        </authorList>
    </citation>
    <scope>NUCLEOTIDE SEQUENCE</scope>
</reference>
<comment type="caution">
    <text evidence="1">The sequence shown here is derived from an EMBL/GenBank/DDBJ whole genome shotgun (WGS) entry which is preliminary data.</text>
</comment>
<sequence>MPDAMDDVLGKADSDFRFQLEEVGVDVSVQKKIIESGFTSLRVFAGLEETRGSVRAALKSTFGFDADSSPSMRKEVALLLCVWEAARTHLTYQEKNKQEAKLGTQNRLIQNSEYGAMRASLENTVGKLRDKEAPSKALVALKLEQVEDGVPIAEDLRDVTSFEDAEGEAYTAVIDPTTAEELGFDEYKHICNNMNSPFQIAEDDHITINGKPISADDITFGSEVTPTFVGDARASERERTRVARAFQRIPGIVPCDWL</sequence>
<dbReference type="AlphaFoldDB" id="A0A812UVX9"/>
<evidence type="ECO:0000313" key="2">
    <source>
        <dbReference type="Proteomes" id="UP000604046"/>
    </source>
</evidence>
<protein>
    <submittedName>
        <fullName evidence="1">Uncharacterized protein</fullName>
    </submittedName>
</protein>
<proteinExistence type="predicted"/>
<organism evidence="1 2">
    <name type="scientific">Symbiodinium natans</name>
    <dbReference type="NCBI Taxonomy" id="878477"/>
    <lineage>
        <taxon>Eukaryota</taxon>
        <taxon>Sar</taxon>
        <taxon>Alveolata</taxon>
        <taxon>Dinophyceae</taxon>
        <taxon>Suessiales</taxon>
        <taxon>Symbiodiniaceae</taxon>
        <taxon>Symbiodinium</taxon>
    </lineage>
</organism>
<gene>
    <name evidence="1" type="ORF">SNAT2548_LOCUS33210</name>
</gene>
<evidence type="ECO:0000313" key="1">
    <source>
        <dbReference type="EMBL" id="CAE7582074.1"/>
    </source>
</evidence>
<accession>A0A812UVX9</accession>
<name>A0A812UVX9_9DINO</name>
<dbReference type="EMBL" id="CAJNDS010002745">
    <property type="protein sequence ID" value="CAE7582074.1"/>
    <property type="molecule type" value="Genomic_DNA"/>
</dbReference>
<keyword evidence="2" id="KW-1185">Reference proteome</keyword>